<dbReference type="Pfam" id="PF09481">
    <property type="entry name" value="CRISPR_Cse1"/>
    <property type="match status" value="1"/>
</dbReference>
<dbReference type="Gene3D" id="1.10.132.100">
    <property type="match status" value="1"/>
</dbReference>
<reference evidence="1 2" key="1">
    <citation type="submission" date="2019-07" db="EMBL/GenBank/DDBJ databases">
        <title>Genomic Encyclopedia of Type Strains, Phase I: the one thousand microbial genomes (KMG-I) project.</title>
        <authorList>
            <person name="Kyrpides N."/>
        </authorList>
    </citation>
    <scope>NUCLEOTIDE SEQUENCE [LARGE SCALE GENOMIC DNA]</scope>
    <source>
        <strain evidence="1 2">DSM 375</strain>
    </source>
</reference>
<keyword evidence="2" id="KW-1185">Reference proteome</keyword>
<evidence type="ECO:0000313" key="2">
    <source>
        <dbReference type="Proteomes" id="UP000319627"/>
    </source>
</evidence>
<gene>
    <name evidence="1" type="ORF">LX59_02421</name>
</gene>
<dbReference type="Proteomes" id="UP000319627">
    <property type="component" value="Unassembled WGS sequence"/>
</dbReference>
<dbReference type="NCBIfam" id="TIGR02547">
    <property type="entry name" value="casA_cse1"/>
    <property type="match status" value="1"/>
</dbReference>
<dbReference type="CDD" id="cd09729">
    <property type="entry name" value="Cse1_I-E"/>
    <property type="match status" value="1"/>
</dbReference>
<evidence type="ECO:0000313" key="1">
    <source>
        <dbReference type="EMBL" id="TWH64473.1"/>
    </source>
</evidence>
<dbReference type="InterPro" id="IPR013381">
    <property type="entry name" value="CRISPR-assoc_prot_Cse1"/>
</dbReference>
<accession>A0A562I1D8</accession>
<dbReference type="EMBL" id="VLKG01000009">
    <property type="protein sequence ID" value="TWH64473.1"/>
    <property type="molecule type" value="Genomic_DNA"/>
</dbReference>
<proteinExistence type="predicted"/>
<comment type="caution">
    <text evidence="1">The sequence shown here is derived from an EMBL/GenBank/DDBJ whole genome shotgun (WGS) entry which is preliminary data.</text>
</comment>
<dbReference type="OrthoDB" id="5392377at2"/>
<dbReference type="RefSeq" id="WP_144572132.1">
    <property type="nucleotide sequence ID" value="NZ_VLKG01000009.1"/>
</dbReference>
<name>A0A562I1D8_9GAMM</name>
<dbReference type="AlphaFoldDB" id="A0A562I1D8"/>
<protein>
    <submittedName>
        <fullName evidence="1">CRISPR-associated protein, Cse1 family</fullName>
    </submittedName>
</protein>
<organism evidence="1 2">
    <name type="scientific">Azomonas agilis</name>
    <dbReference type="NCBI Taxonomy" id="116849"/>
    <lineage>
        <taxon>Bacteria</taxon>
        <taxon>Pseudomonadati</taxon>
        <taxon>Pseudomonadota</taxon>
        <taxon>Gammaproteobacteria</taxon>
        <taxon>Pseudomonadales</taxon>
        <taxon>Pseudomonadaceae</taxon>
        <taxon>Azomonas</taxon>
    </lineage>
</organism>
<sequence length="511" mass="56375">MTSAFNLLDEPWLPVRTQGGAIIELGLLEVFAQADRIVALAETAPPSLVAQYRLLLVILHRALSSQDSQEFRLKGARQYYAKGLPLADIQAYLERWRDRFWLFDTQHPFMQAAILGVAEETCTKQKPWTQISLASANGNTPVVFDHSYDSEPRAISFAECLRTLLGYLQFVPGGLVKTLRDSDKAGPLANTAAILPQGQTLAKTLCLALHSATRQGVEDLPCWEQSPVTLADLRAAPKLATGPNDRYTRLSRAVLLLPEPEGGIRWLRFAAGVALEEDPHLPDSMACFRKGSTGPVRLTFTEGRALWRDLPALVPNPENASHPAAVLNYATRITYDSNLPVLVAGLASDQAKLLRWRAEQLVMPVSLFVDVQQAQLVRDIVKEAEDLFTQIRSLATKMIAEALPDSHNKETFSKARSLFDSGPSAALYFSTAERQLSQVLDLVSQNQDEQAEQLWQQALAQAARSVWGRLLAGMGGSVQALRADALYWPRFCGLLNEHLPEHKVAKEAVAP</sequence>